<sequence>MPPNIPTIPSWLRSAVACGRPNINPLVDRDAAVGYSFLPQSSSSVGHGDAELKPGTELSNTSKIKKKRSSFALYAAMVSCCVSRL</sequence>
<proteinExistence type="predicted"/>
<reference evidence="1" key="2">
    <citation type="submission" date="2015-06" db="UniProtKB">
        <authorList>
            <consortium name="EnsemblMetazoa"/>
        </authorList>
    </citation>
    <scope>IDENTIFICATION</scope>
</reference>
<dbReference type="EnsemblMetazoa" id="MESCA009504-RA">
    <property type="protein sequence ID" value="MESCA009504-PA"/>
    <property type="gene ID" value="MESCA009504"/>
</dbReference>
<dbReference type="HOGENOM" id="CLU_2515240_0_0_1"/>
<dbReference type="AlphaFoldDB" id="T1H038"/>
<reference evidence="2" key="1">
    <citation type="submission" date="2013-02" db="EMBL/GenBank/DDBJ databases">
        <authorList>
            <person name="Hughes D."/>
        </authorList>
    </citation>
    <scope>NUCLEOTIDE SEQUENCE</scope>
    <source>
        <strain>Durham</strain>
        <strain evidence="2">NC isolate 2 -- Noor lab</strain>
    </source>
</reference>
<organism evidence="1 2">
    <name type="scientific">Megaselia scalaris</name>
    <name type="common">Humpbacked fly</name>
    <name type="synonym">Phora scalaris</name>
    <dbReference type="NCBI Taxonomy" id="36166"/>
    <lineage>
        <taxon>Eukaryota</taxon>
        <taxon>Metazoa</taxon>
        <taxon>Ecdysozoa</taxon>
        <taxon>Arthropoda</taxon>
        <taxon>Hexapoda</taxon>
        <taxon>Insecta</taxon>
        <taxon>Pterygota</taxon>
        <taxon>Neoptera</taxon>
        <taxon>Endopterygota</taxon>
        <taxon>Diptera</taxon>
        <taxon>Brachycera</taxon>
        <taxon>Muscomorpha</taxon>
        <taxon>Platypezoidea</taxon>
        <taxon>Phoridae</taxon>
        <taxon>Megaseliini</taxon>
        <taxon>Megaselia</taxon>
    </lineage>
</organism>
<dbReference type="EMBL" id="CAQQ02193953">
    <property type="status" value="NOT_ANNOTATED_CDS"/>
    <property type="molecule type" value="Genomic_DNA"/>
</dbReference>
<name>T1H038_MEGSC</name>
<keyword evidence="2" id="KW-1185">Reference proteome</keyword>
<evidence type="ECO:0000313" key="1">
    <source>
        <dbReference type="EnsemblMetazoa" id="MESCA009504-PA"/>
    </source>
</evidence>
<evidence type="ECO:0000313" key="2">
    <source>
        <dbReference type="Proteomes" id="UP000015102"/>
    </source>
</evidence>
<accession>T1H038</accession>
<dbReference type="EMBL" id="CAQQ02193954">
    <property type="status" value="NOT_ANNOTATED_CDS"/>
    <property type="molecule type" value="Genomic_DNA"/>
</dbReference>
<protein>
    <submittedName>
        <fullName evidence="1">Uncharacterized protein</fullName>
    </submittedName>
</protein>
<dbReference type="Proteomes" id="UP000015102">
    <property type="component" value="Unassembled WGS sequence"/>
</dbReference>